<dbReference type="CDD" id="cd16936">
    <property type="entry name" value="HATPase_RsbW-like"/>
    <property type="match status" value="1"/>
</dbReference>
<feature type="domain" description="STAS" evidence="1">
    <location>
        <begin position="8"/>
        <end position="118"/>
    </location>
</feature>
<comment type="caution">
    <text evidence="2">The sequence shown here is derived from an EMBL/GenBank/DDBJ whole genome shotgun (WGS) entry which is preliminary data.</text>
</comment>
<keyword evidence="3" id="KW-1185">Reference proteome</keyword>
<dbReference type="Pfam" id="PF01740">
    <property type="entry name" value="STAS"/>
    <property type="match status" value="1"/>
</dbReference>
<dbReference type="InterPro" id="IPR050267">
    <property type="entry name" value="Anti-sigma-factor_SerPK"/>
</dbReference>
<dbReference type="Gene3D" id="3.30.565.10">
    <property type="entry name" value="Histidine kinase-like ATPase, C-terminal domain"/>
    <property type="match status" value="1"/>
</dbReference>
<dbReference type="Gene3D" id="3.30.750.24">
    <property type="entry name" value="STAS domain"/>
    <property type="match status" value="1"/>
</dbReference>
<evidence type="ECO:0000313" key="2">
    <source>
        <dbReference type="EMBL" id="MBU8825593.1"/>
    </source>
</evidence>
<dbReference type="PANTHER" id="PTHR35526">
    <property type="entry name" value="ANTI-SIGMA-F FACTOR RSBW-RELATED"/>
    <property type="match status" value="1"/>
</dbReference>
<dbReference type="SUPFAM" id="SSF52091">
    <property type="entry name" value="SpoIIaa-like"/>
    <property type="match status" value="1"/>
</dbReference>
<gene>
    <name evidence="2" type="ORF">KL859_22315</name>
</gene>
<protein>
    <submittedName>
        <fullName evidence="2">Sulfate transporter</fullName>
    </submittedName>
</protein>
<evidence type="ECO:0000313" key="3">
    <source>
        <dbReference type="Proteomes" id="UP000696413"/>
    </source>
</evidence>
<dbReference type="Proteomes" id="UP000696413">
    <property type="component" value="Unassembled WGS sequence"/>
</dbReference>
<dbReference type="InterPro" id="IPR002645">
    <property type="entry name" value="STAS_dom"/>
</dbReference>
<dbReference type="InterPro" id="IPR036890">
    <property type="entry name" value="HATPase_C_sf"/>
</dbReference>
<evidence type="ECO:0000259" key="1">
    <source>
        <dbReference type="PROSITE" id="PS50801"/>
    </source>
</evidence>
<organism evidence="2 3">
    <name type="scientific">Mycolicibacterium goodii</name>
    <name type="common">Mycobacterium goodii</name>
    <dbReference type="NCBI Taxonomy" id="134601"/>
    <lineage>
        <taxon>Bacteria</taxon>
        <taxon>Bacillati</taxon>
        <taxon>Actinomycetota</taxon>
        <taxon>Actinomycetes</taxon>
        <taxon>Mycobacteriales</taxon>
        <taxon>Mycobacteriaceae</taxon>
        <taxon>Mycolicibacterium</taxon>
    </lineage>
</organism>
<dbReference type="EMBL" id="JAHBOM010000018">
    <property type="protein sequence ID" value="MBU8825593.1"/>
    <property type="molecule type" value="Genomic_DNA"/>
</dbReference>
<proteinExistence type="predicted"/>
<dbReference type="PROSITE" id="PS50801">
    <property type="entry name" value="STAS"/>
    <property type="match status" value="1"/>
</dbReference>
<sequence>MPRSRSPLSVSVTSRGEMSLLTIDGVLDSSTYREVRDTVIKAALAEPRAVIVNVSKLKVPTESAWSVFTSARWHVCVWPDVPVLLVCEHDQGRRSLWRNGIRRYVPVCSTLDEACTTVLADRMSPLRRRARAQLPAVHSSVRRSRELVTDWLLSWSLTEYIPVTCVVADALVENVLDHTLSSPKLILESRGDTVTVAVEDESREPAVRHEDPYRGGSRLSGLALVTSIARTWGCTPTTTGKAVWAAIGPESCF</sequence>
<dbReference type="InterPro" id="IPR036513">
    <property type="entry name" value="STAS_dom_sf"/>
</dbReference>
<reference evidence="2 3" key="1">
    <citation type="submission" date="2021-05" db="EMBL/GenBank/DDBJ databases">
        <title>Draft Genome Sequences of Clinical Respiratory Isolates of Mycobacterium goodii Recovered in Ireland.</title>
        <authorList>
            <person name="Flanagan P.R."/>
            <person name="Mok S."/>
            <person name="Roycroft E."/>
            <person name="Rogers T.R."/>
            <person name="Fitzgibbon M."/>
        </authorList>
    </citation>
    <scope>NUCLEOTIDE SEQUENCE [LARGE SCALE GENOMIC DNA]</scope>
    <source>
        <strain evidence="2 3">14IE55</strain>
    </source>
</reference>
<dbReference type="RefSeq" id="WP_073679930.1">
    <property type="nucleotide sequence ID" value="NZ_JAHBOL010000006.1"/>
</dbReference>
<accession>A0ABS6HW84</accession>
<name>A0ABS6HW84_MYCGD</name>
<dbReference type="PANTHER" id="PTHR35526:SF3">
    <property type="entry name" value="ANTI-SIGMA-F FACTOR RSBW"/>
    <property type="match status" value="1"/>
</dbReference>